<dbReference type="EMBL" id="LWDX02055631">
    <property type="protein sequence ID" value="OEL18774.1"/>
    <property type="molecule type" value="Genomic_DNA"/>
</dbReference>
<keyword evidence="3" id="KW-1185">Reference proteome</keyword>
<organism evidence="2 3">
    <name type="scientific">Dichanthelium oligosanthes</name>
    <dbReference type="NCBI Taxonomy" id="888268"/>
    <lineage>
        <taxon>Eukaryota</taxon>
        <taxon>Viridiplantae</taxon>
        <taxon>Streptophyta</taxon>
        <taxon>Embryophyta</taxon>
        <taxon>Tracheophyta</taxon>
        <taxon>Spermatophyta</taxon>
        <taxon>Magnoliopsida</taxon>
        <taxon>Liliopsida</taxon>
        <taxon>Poales</taxon>
        <taxon>Poaceae</taxon>
        <taxon>PACMAD clade</taxon>
        <taxon>Panicoideae</taxon>
        <taxon>Panicodae</taxon>
        <taxon>Paniceae</taxon>
        <taxon>Dichantheliinae</taxon>
        <taxon>Dichanthelium</taxon>
    </lineage>
</organism>
<dbReference type="Proteomes" id="UP000095767">
    <property type="component" value="Unassembled WGS sequence"/>
</dbReference>
<dbReference type="AlphaFoldDB" id="A0A1E5V151"/>
<sequence>LGKIEGNGSVSPHGRIHPLRPSPPRRHRDSDWEGRLGREALPVAEPHVQGPLLQQRKLRQRVQDREVPRRRVQDVWRHENVLLQGGLLVMQSAHPPAGRPAERLAMSITSLVT</sequence>
<evidence type="ECO:0000313" key="2">
    <source>
        <dbReference type="EMBL" id="OEL18774.1"/>
    </source>
</evidence>
<feature type="compositionally biased region" description="Basic and acidic residues" evidence="1">
    <location>
        <begin position="61"/>
        <end position="70"/>
    </location>
</feature>
<reference evidence="2 3" key="1">
    <citation type="submission" date="2016-09" db="EMBL/GenBank/DDBJ databases">
        <title>The draft genome of Dichanthelium oligosanthes: A C3 panicoid grass species.</title>
        <authorList>
            <person name="Studer A.J."/>
            <person name="Schnable J.C."/>
            <person name="Brutnell T.P."/>
        </authorList>
    </citation>
    <scope>NUCLEOTIDE SEQUENCE [LARGE SCALE GENOMIC DNA]</scope>
    <source>
        <strain evidence="3">cv. Kellogg 1175</strain>
        <tissue evidence="2">Leaf</tissue>
    </source>
</reference>
<evidence type="ECO:0000256" key="1">
    <source>
        <dbReference type="SAM" id="MobiDB-lite"/>
    </source>
</evidence>
<feature type="non-terminal residue" evidence="2">
    <location>
        <position position="1"/>
    </location>
</feature>
<protein>
    <submittedName>
        <fullName evidence="2">Uncharacterized protein</fullName>
    </submittedName>
</protein>
<evidence type="ECO:0000313" key="3">
    <source>
        <dbReference type="Proteomes" id="UP000095767"/>
    </source>
</evidence>
<comment type="caution">
    <text evidence="2">The sequence shown here is derived from an EMBL/GenBank/DDBJ whole genome shotgun (WGS) entry which is preliminary data.</text>
</comment>
<name>A0A1E5V151_9POAL</name>
<accession>A0A1E5V151</accession>
<feature type="compositionally biased region" description="Basic and acidic residues" evidence="1">
    <location>
        <begin position="28"/>
        <end position="38"/>
    </location>
</feature>
<gene>
    <name evidence="2" type="ORF">BAE44_0020208</name>
</gene>
<feature type="compositionally biased region" description="Basic residues" evidence="1">
    <location>
        <begin position="14"/>
        <end position="27"/>
    </location>
</feature>
<feature type="region of interest" description="Disordered" evidence="1">
    <location>
        <begin position="1"/>
        <end position="70"/>
    </location>
</feature>
<proteinExistence type="predicted"/>